<dbReference type="NCBIfam" id="TIGR00526">
    <property type="entry name" value="folB_dom"/>
    <property type="match status" value="1"/>
</dbReference>
<evidence type="ECO:0000256" key="5">
    <source>
        <dbReference type="ARBA" id="ARBA00023239"/>
    </source>
</evidence>
<dbReference type="Proteomes" id="UP000680116">
    <property type="component" value="Chromosome"/>
</dbReference>
<dbReference type="GO" id="GO:0004150">
    <property type="term" value="F:dihydroneopterin aldolase activity"/>
    <property type="evidence" value="ECO:0007669"/>
    <property type="project" value="UniProtKB-EC"/>
</dbReference>
<dbReference type="SMART" id="SM00905">
    <property type="entry name" value="FolB"/>
    <property type="match status" value="1"/>
</dbReference>
<dbReference type="Gene3D" id="3.30.1130.10">
    <property type="match status" value="1"/>
</dbReference>
<dbReference type="SUPFAM" id="SSF55620">
    <property type="entry name" value="Tetrahydrobiopterin biosynthesis enzymes-like"/>
    <property type="match status" value="1"/>
</dbReference>
<evidence type="ECO:0000313" key="8">
    <source>
        <dbReference type="EMBL" id="CAG4968570.1"/>
    </source>
</evidence>
<comment type="similarity">
    <text evidence="3 6">Belongs to the DHNA family.</text>
</comment>
<protein>
    <recommendedName>
        <fullName evidence="6">7,8-dihydroneopterin aldolase</fullName>
        <ecNumber evidence="6">4.1.2.25</ecNumber>
    </recommendedName>
</protein>
<reference evidence="8 9" key="1">
    <citation type="submission" date="2021-04" db="EMBL/GenBank/DDBJ databases">
        <authorList>
            <person name="Rodrigo-Torres L."/>
            <person name="Arahal R. D."/>
            <person name="Lucena T."/>
        </authorList>
    </citation>
    <scope>NUCLEOTIDE SEQUENCE [LARGE SCALE GENOMIC DNA]</scope>
    <source>
        <strain evidence="8 9">CECT 30171</strain>
    </source>
</reference>
<keyword evidence="5 6" id="KW-0456">Lyase</keyword>
<evidence type="ECO:0000256" key="3">
    <source>
        <dbReference type="ARBA" id="ARBA00005708"/>
    </source>
</evidence>
<evidence type="ECO:0000256" key="1">
    <source>
        <dbReference type="ARBA" id="ARBA00001353"/>
    </source>
</evidence>
<sequence>MDKVFIEGLEIEALIGIYDWERRIRQALVFDIEMSFDNRIPAASDAIEDTLNYKAVSKRVIEFVSGSGYGLVETLAEKVAAIILDEFAVSHVRLKLSKPGAVRGARAVGVIIERSAATLAR</sequence>
<evidence type="ECO:0000256" key="4">
    <source>
        <dbReference type="ARBA" id="ARBA00022909"/>
    </source>
</evidence>
<comment type="pathway">
    <text evidence="2 6">Cofactor biosynthesis; tetrahydrofolate biosynthesis; 2-amino-4-hydroxy-6-hydroxymethyl-7,8-dihydropteridine diphosphate from 7,8-dihydroneopterin triphosphate: step 3/4.</text>
</comment>
<name>A0ABM8UCE2_9GAMM</name>
<dbReference type="NCBIfam" id="TIGR00525">
    <property type="entry name" value="folB"/>
    <property type="match status" value="1"/>
</dbReference>
<comment type="function">
    <text evidence="6">Catalyzes the conversion of 7,8-dihydroneopterin to 6-hydroxymethyl-7,8-dihydropterin.</text>
</comment>
<evidence type="ECO:0000313" key="9">
    <source>
        <dbReference type="Proteomes" id="UP000680116"/>
    </source>
</evidence>
<dbReference type="PANTHER" id="PTHR42844">
    <property type="entry name" value="DIHYDRONEOPTERIN ALDOLASE 1-RELATED"/>
    <property type="match status" value="1"/>
</dbReference>
<dbReference type="RefSeq" id="WP_215219323.1">
    <property type="nucleotide sequence ID" value="NZ_OU015430.1"/>
</dbReference>
<evidence type="ECO:0000259" key="7">
    <source>
        <dbReference type="SMART" id="SM00905"/>
    </source>
</evidence>
<dbReference type="InterPro" id="IPR043133">
    <property type="entry name" value="GTP-CH-I_C/QueF"/>
</dbReference>
<dbReference type="PANTHER" id="PTHR42844:SF1">
    <property type="entry name" value="DIHYDRONEOPTERIN ALDOLASE 1-RELATED"/>
    <property type="match status" value="1"/>
</dbReference>
<evidence type="ECO:0000256" key="6">
    <source>
        <dbReference type="RuleBase" id="RU362079"/>
    </source>
</evidence>
<dbReference type="CDD" id="cd00534">
    <property type="entry name" value="DHNA_DHNTPE"/>
    <property type="match status" value="1"/>
</dbReference>
<dbReference type="Pfam" id="PF02152">
    <property type="entry name" value="FolB"/>
    <property type="match status" value="1"/>
</dbReference>
<dbReference type="InterPro" id="IPR006157">
    <property type="entry name" value="FolB_dom"/>
</dbReference>
<dbReference type="EC" id="4.1.2.25" evidence="6"/>
<gene>
    <name evidence="8" type="primary">folB</name>
    <name evidence="8" type="ORF">LYB30171_00300</name>
</gene>
<dbReference type="InterPro" id="IPR006156">
    <property type="entry name" value="Dihydroneopterin_aldolase"/>
</dbReference>
<evidence type="ECO:0000256" key="2">
    <source>
        <dbReference type="ARBA" id="ARBA00005013"/>
    </source>
</evidence>
<comment type="catalytic activity">
    <reaction evidence="1 6">
        <text>7,8-dihydroneopterin = 6-hydroxymethyl-7,8-dihydropterin + glycolaldehyde</text>
        <dbReference type="Rhea" id="RHEA:10540"/>
        <dbReference type="ChEBI" id="CHEBI:17001"/>
        <dbReference type="ChEBI" id="CHEBI:17071"/>
        <dbReference type="ChEBI" id="CHEBI:44841"/>
        <dbReference type="EC" id="4.1.2.25"/>
    </reaction>
</comment>
<dbReference type="EMBL" id="OU015430">
    <property type="protein sequence ID" value="CAG4968570.1"/>
    <property type="molecule type" value="Genomic_DNA"/>
</dbReference>
<accession>A0ABM8UCE2</accession>
<keyword evidence="4 6" id="KW-0289">Folate biosynthesis</keyword>
<feature type="domain" description="Dihydroneopterin aldolase/epimerase" evidence="7">
    <location>
        <begin position="4"/>
        <end position="114"/>
    </location>
</feature>
<keyword evidence="9" id="KW-1185">Reference proteome</keyword>
<organism evidence="8 9">
    <name type="scientific">Novilysobacter luteus</name>
    <dbReference type="NCBI Taxonomy" id="2822368"/>
    <lineage>
        <taxon>Bacteria</taxon>
        <taxon>Pseudomonadati</taxon>
        <taxon>Pseudomonadota</taxon>
        <taxon>Gammaproteobacteria</taxon>
        <taxon>Lysobacterales</taxon>
        <taxon>Lysobacteraceae</taxon>
        <taxon>Novilysobacter</taxon>
    </lineage>
</organism>
<proteinExistence type="inferred from homology"/>